<gene>
    <name evidence="1" type="ORF">PHYPA_031251</name>
</gene>
<reference evidence="1" key="1">
    <citation type="journal article" date="2008" name="Science">
        <title>The Physcomitrella genome reveals evolutionary insights into the conquest of land by plants.</title>
        <authorList>
            <person name="Rensing S."/>
            <person name="Lang D."/>
            <person name="Zimmer A."/>
            <person name="Terry A."/>
            <person name="Salamov A."/>
            <person name="Shapiro H."/>
            <person name="Nishiyama T."/>
            <person name="Perroud P.-F."/>
            <person name="Lindquist E."/>
            <person name="Kamisugi Y."/>
            <person name="Tanahashi T."/>
            <person name="Sakakibara K."/>
            <person name="Fujita T."/>
            <person name="Oishi K."/>
            <person name="Shin-I T."/>
            <person name="Kuroki Y."/>
            <person name="Toyoda A."/>
            <person name="Suzuki Y."/>
            <person name="Hashimoto A."/>
            <person name="Yamaguchi K."/>
            <person name="Sugano A."/>
            <person name="Kohara Y."/>
            <person name="Fujiyama A."/>
            <person name="Anterola A."/>
            <person name="Aoki S."/>
            <person name="Ashton N."/>
            <person name="Barbazuk W.B."/>
            <person name="Barker E."/>
            <person name="Bennetzen J."/>
            <person name="Bezanilla M."/>
            <person name="Blankenship R."/>
            <person name="Cho S.H."/>
            <person name="Dutcher S."/>
            <person name="Estelle M."/>
            <person name="Fawcett J.A."/>
            <person name="Gundlach H."/>
            <person name="Hanada K."/>
            <person name="Heyl A."/>
            <person name="Hicks K.A."/>
            <person name="Hugh J."/>
            <person name="Lohr M."/>
            <person name="Mayer K."/>
            <person name="Melkozernov A."/>
            <person name="Murata T."/>
            <person name="Nelson D."/>
            <person name="Pils B."/>
            <person name="Prigge M."/>
            <person name="Reiss B."/>
            <person name="Renner T."/>
            <person name="Rombauts S."/>
            <person name="Rushton P."/>
            <person name="Sanderfoot A."/>
            <person name="Schween G."/>
            <person name="Shiu S.-H."/>
            <person name="Stueber K."/>
            <person name="Theodoulou F.L."/>
            <person name="Tu H."/>
            <person name="Van de Peer Y."/>
            <person name="Verrier P.J."/>
            <person name="Waters E."/>
            <person name="Wood A."/>
            <person name="Yang L."/>
            <person name="Cove D."/>
            <person name="Cuming A."/>
            <person name="Hasebe M."/>
            <person name="Lucas S."/>
            <person name="Mishler D.B."/>
            <person name="Reski R."/>
            <person name="Grigoriev I."/>
            <person name="Quatrano R.S."/>
            <person name="Boore J.L."/>
        </authorList>
    </citation>
    <scope>NUCLEOTIDE SEQUENCE [LARGE SCALE GENOMIC DNA]</scope>
</reference>
<comment type="caution">
    <text evidence="1">The sequence shown here is derived from an EMBL/GenBank/DDBJ whole genome shotgun (WGS) entry which is preliminary data.</text>
</comment>
<organism evidence="1">
    <name type="scientific">Physcomitrium patens</name>
    <name type="common">Spreading-leaved earth moss</name>
    <name type="synonym">Physcomitrella patens</name>
    <dbReference type="NCBI Taxonomy" id="3218"/>
    <lineage>
        <taxon>Eukaryota</taxon>
        <taxon>Viridiplantae</taxon>
        <taxon>Streptophyta</taxon>
        <taxon>Embryophyta</taxon>
        <taxon>Bryophyta</taxon>
        <taxon>Bryophytina</taxon>
        <taxon>Bryopsida</taxon>
        <taxon>Funariidae</taxon>
        <taxon>Funariales</taxon>
        <taxon>Funariaceae</taxon>
        <taxon>Physcomitrium</taxon>
    </lineage>
</organism>
<accession>A0A2K1I9M1</accession>
<proteinExistence type="predicted"/>
<dbReference type="AlphaFoldDB" id="A0A2K1I9M1"/>
<evidence type="ECO:0000313" key="1">
    <source>
        <dbReference type="EMBL" id="PNR25978.1"/>
    </source>
</evidence>
<name>A0A2K1I9M1_PHYPA</name>
<dbReference type="InParanoid" id="A0A2K1I9M1"/>
<sequence length="73" mass="8350">MLQHAQVEVQASQVPVRCPQSDCSEELEYSHECKHNPTMEVFVMRTKQLTKASVPEGDEAYCLYAKYALLLMD</sequence>
<dbReference type="PaxDb" id="3218-PP1S18_270V6.1"/>
<dbReference type="EMBL" id="ABEU02000272">
    <property type="protein sequence ID" value="PNR25978.1"/>
    <property type="molecule type" value="Genomic_DNA"/>
</dbReference>
<protein>
    <submittedName>
        <fullName evidence="1">Uncharacterized protein</fullName>
    </submittedName>
</protein>
<reference evidence="1" key="2">
    <citation type="journal article" date="2018" name="Plant J.">
        <title>The Physcomitrella patens chromosome-scale assembly reveals moss genome structure and evolution.</title>
        <authorList>
            <person name="Lang D."/>
            <person name="Ullrich K.K."/>
            <person name="Murat F."/>
            <person name="Fuchs J."/>
            <person name="Jenkins J."/>
            <person name="Haas F.B."/>
            <person name="Piednoel M."/>
            <person name="Gundlach H."/>
            <person name="Van Bel M."/>
            <person name="Meyberg R."/>
            <person name="Vives C."/>
            <person name="Morata J."/>
            <person name="Symeonidi A."/>
            <person name="Hiss M."/>
            <person name="Muchero W."/>
            <person name="Kamisugi Y."/>
            <person name="Saleh O."/>
            <person name="Blanc G."/>
            <person name="Decker E.L."/>
            <person name="van Gessel N."/>
            <person name="Grimwood J."/>
            <person name="Hayes R.D."/>
            <person name="Graham S.W."/>
            <person name="Gunter L.E."/>
            <person name="McDaniel S.F."/>
            <person name="Hoernstein S.N.W."/>
            <person name="Larsson A."/>
            <person name="Li F.W."/>
            <person name="Perroud P.F."/>
            <person name="Phillips J."/>
            <person name="Ranjan P."/>
            <person name="Rokshar D.S."/>
            <person name="Rothfels C.J."/>
            <person name="Schneider L."/>
            <person name="Shu S."/>
            <person name="Stevenson D.W."/>
            <person name="Thummler F."/>
            <person name="Tillich M."/>
            <person name="Villarreal Aguilar J.C."/>
            <person name="Widiez T."/>
            <person name="Wong G.K."/>
            <person name="Wymore A."/>
            <person name="Zhang Y."/>
            <person name="Zimmer A.D."/>
            <person name="Quatrano R.S."/>
            <person name="Mayer K.F.X."/>
            <person name="Goodstein D."/>
            <person name="Casacuberta J.M."/>
            <person name="Vandepoele K."/>
            <person name="Reski R."/>
            <person name="Cuming A.C."/>
            <person name="Tuskan G.A."/>
            <person name="Maumus F."/>
            <person name="Salse J."/>
            <person name="Schmutz J."/>
            <person name="Rensing S.A."/>
        </authorList>
    </citation>
    <scope>NUCLEOTIDE SEQUENCE [LARGE SCALE GENOMIC DNA]</scope>
</reference>